<evidence type="ECO:0000259" key="8">
    <source>
        <dbReference type="SMART" id="SM00829"/>
    </source>
</evidence>
<dbReference type="Pfam" id="PF08240">
    <property type="entry name" value="ADH_N"/>
    <property type="match status" value="1"/>
</dbReference>
<dbReference type="Gene3D" id="3.40.50.720">
    <property type="entry name" value="NAD(P)-binding Rossmann-like Domain"/>
    <property type="match status" value="1"/>
</dbReference>
<feature type="binding site" evidence="6">
    <location>
        <position position="81"/>
    </location>
    <ligand>
        <name>Zn(2+)</name>
        <dbReference type="ChEBI" id="CHEBI:29105"/>
        <label>1</label>
        <note>catalytic</note>
    </ligand>
</feature>
<dbReference type="SUPFAM" id="SSF51735">
    <property type="entry name" value="NAD(P)-binding Rossmann-fold domains"/>
    <property type="match status" value="1"/>
</dbReference>
<dbReference type="PANTHER" id="PTHR43401">
    <property type="entry name" value="L-THREONINE 3-DEHYDROGENASE"/>
    <property type="match status" value="1"/>
</dbReference>
<proteinExistence type="inferred from homology"/>
<dbReference type="AlphaFoldDB" id="A0A559SLS5"/>
<evidence type="ECO:0000256" key="3">
    <source>
        <dbReference type="ARBA" id="ARBA00022833"/>
    </source>
</evidence>
<comment type="catalytic activity">
    <reaction evidence="6">
        <text>L-threonine + NAD(+) = (2S)-2-amino-3-oxobutanoate + NADH + H(+)</text>
        <dbReference type="Rhea" id="RHEA:13161"/>
        <dbReference type="ChEBI" id="CHEBI:15378"/>
        <dbReference type="ChEBI" id="CHEBI:57540"/>
        <dbReference type="ChEBI" id="CHEBI:57926"/>
        <dbReference type="ChEBI" id="CHEBI:57945"/>
        <dbReference type="ChEBI" id="CHEBI:78948"/>
        <dbReference type="EC" id="1.1.1.103"/>
    </reaction>
</comment>
<feature type="binding site" evidence="6">
    <location>
        <position position="116"/>
    </location>
    <ligand>
        <name>Zn(2+)</name>
        <dbReference type="ChEBI" id="CHEBI:29105"/>
        <label>2</label>
    </ligand>
</feature>
<dbReference type="Proteomes" id="UP000319824">
    <property type="component" value="Unassembled WGS sequence"/>
</dbReference>
<dbReference type="EC" id="1.1.1.103" evidence="6 7"/>
<feature type="site" description="Important for catalytic activity for the proton relay mechanism but does not participate directly in the coordination of zinc atom" evidence="6">
    <location>
        <position position="165"/>
    </location>
</feature>
<dbReference type="InterPro" id="IPR020843">
    <property type="entry name" value="ER"/>
</dbReference>
<evidence type="ECO:0000256" key="1">
    <source>
        <dbReference type="ARBA" id="ARBA00022490"/>
    </source>
</evidence>
<sequence length="358" mass="38975">MAKLGTIQDGNPRMSNMMKALVKAKPEVGLWMENMPVPEVGPNDVLIRVKKSAICGTDVHIWNWDQWAQKTIPVPMVVGHEFCGEIAEIGSAVTRYHVGERVSGEGHIVCGKCRNCRAGRGHLCRNTLGVGVNRPGSFGEFVCIPEANVVPIPDDIPDEIAAIFDPFGNAVHTALSFDLVGEDVLVTGAGPIGIMGALVAKRSGARKVVITDINPHRLDLARRLGIDYVVDASKENLADVMKAIGMTEGFDVGLEMSGAAPAFRDMIDKMNNGGKIAILGIAPAGFEIDWNKVIFKMLNLKGIYGREMFETWYKMIAFVQGGLDLSPVITHRIKIDEFRDGFEAMRSGNSGKVVMDWN</sequence>
<dbReference type="InterPro" id="IPR013154">
    <property type="entry name" value="ADH-like_N"/>
</dbReference>
<feature type="domain" description="Enoyl reductase (ER)" evidence="8">
    <location>
        <begin position="29"/>
        <end position="355"/>
    </location>
</feature>
<accession>A0A559SLS5</accession>
<dbReference type="SMART" id="SM00829">
    <property type="entry name" value="PKS_ER"/>
    <property type="match status" value="1"/>
</dbReference>
<dbReference type="UniPathway" id="UPA00046">
    <property type="reaction ID" value="UER00505"/>
</dbReference>
<comment type="caution">
    <text evidence="9">The sequence shown here is derived from an EMBL/GenBank/DDBJ whole genome shotgun (WGS) entry which is preliminary data.</text>
</comment>
<feature type="binding site" evidence="6">
    <location>
        <position position="80"/>
    </location>
    <ligand>
        <name>Zn(2+)</name>
        <dbReference type="ChEBI" id="CHEBI:29105"/>
        <label>1</label>
        <note>catalytic</note>
    </ligand>
</feature>
<dbReference type="PANTHER" id="PTHR43401:SF2">
    <property type="entry name" value="L-THREONINE 3-DEHYDROGENASE"/>
    <property type="match status" value="1"/>
</dbReference>
<organism evidence="9 10">
    <name type="scientific">Rhizobium mongolense USDA 1844</name>
    <dbReference type="NCBI Taxonomy" id="1079460"/>
    <lineage>
        <taxon>Bacteria</taxon>
        <taxon>Pseudomonadati</taxon>
        <taxon>Pseudomonadota</taxon>
        <taxon>Alphaproteobacteria</taxon>
        <taxon>Hyphomicrobiales</taxon>
        <taxon>Rhizobiaceae</taxon>
        <taxon>Rhizobium/Agrobacterium group</taxon>
        <taxon>Rhizobium</taxon>
    </lineage>
</organism>
<comment type="pathway">
    <text evidence="6">Amino-acid degradation; L-threonine degradation via oxydo-reductase pathway; glycine from L-threonine: step 1/2.</text>
</comment>
<feature type="binding site" evidence="6">
    <location>
        <position position="192"/>
    </location>
    <ligand>
        <name>NAD(+)</name>
        <dbReference type="ChEBI" id="CHEBI:57540"/>
    </ligand>
</feature>
<dbReference type="GO" id="GO:0008743">
    <property type="term" value="F:L-threonine 3-dehydrogenase activity"/>
    <property type="evidence" value="ECO:0007669"/>
    <property type="project" value="UniProtKB-UniRule"/>
</dbReference>
<dbReference type="InterPro" id="IPR011032">
    <property type="entry name" value="GroES-like_sf"/>
</dbReference>
<protein>
    <recommendedName>
        <fullName evidence="6 7">L-threonine 3-dehydrogenase</fullName>
        <shortName evidence="6">TDH</shortName>
        <ecNumber evidence="6 7">1.1.1.103</ecNumber>
    </recommendedName>
</protein>
<dbReference type="InterPro" id="IPR004627">
    <property type="entry name" value="L-Threonine_3-DHase"/>
</dbReference>
<comment type="function">
    <text evidence="6">Catalyzes the NAD(+)-dependent oxidation of L-threonine to 2-amino-3-ketobutyrate.</text>
</comment>
<keyword evidence="3 6" id="KW-0862">Zinc</keyword>
<dbReference type="GO" id="GO:0019518">
    <property type="term" value="P:L-threonine catabolic process to glycine"/>
    <property type="evidence" value="ECO:0007669"/>
    <property type="project" value="UniProtKB-UniPathway"/>
</dbReference>
<feature type="binding site" evidence="6">
    <location>
        <begin position="303"/>
        <end position="304"/>
    </location>
    <ligand>
        <name>NAD(+)</name>
        <dbReference type="ChEBI" id="CHEBI:57540"/>
    </ligand>
</feature>
<dbReference type="InterPro" id="IPR050129">
    <property type="entry name" value="Zn_alcohol_dh"/>
</dbReference>
<gene>
    <name evidence="6" type="primary">tdh</name>
    <name evidence="9" type="ORF">BCL32_3441</name>
</gene>
<comment type="subcellular location">
    <subcellularLocation>
        <location evidence="6">Cytoplasm</location>
    </subcellularLocation>
</comment>
<dbReference type="Gene3D" id="3.90.180.10">
    <property type="entry name" value="Medium-chain alcohol dehydrogenases, catalytic domain"/>
    <property type="match status" value="1"/>
</dbReference>
<evidence type="ECO:0000256" key="4">
    <source>
        <dbReference type="ARBA" id="ARBA00023002"/>
    </source>
</evidence>
<keyword evidence="5 6" id="KW-0520">NAD</keyword>
<dbReference type="GO" id="GO:0008270">
    <property type="term" value="F:zinc ion binding"/>
    <property type="evidence" value="ECO:0007669"/>
    <property type="project" value="UniProtKB-UniRule"/>
</dbReference>
<dbReference type="InterPro" id="IPR002328">
    <property type="entry name" value="ADH_Zn_CS"/>
</dbReference>
<feature type="binding site" evidence="6">
    <location>
        <begin position="279"/>
        <end position="281"/>
    </location>
    <ligand>
        <name>NAD(+)</name>
        <dbReference type="ChEBI" id="CHEBI:57540"/>
    </ligand>
</feature>
<feature type="binding site" evidence="6">
    <location>
        <position position="124"/>
    </location>
    <ligand>
        <name>Zn(2+)</name>
        <dbReference type="ChEBI" id="CHEBI:29105"/>
        <label>2</label>
    </ligand>
</feature>
<evidence type="ECO:0000256" key="7">
    <source>
        <dbReference type="NCBIfam" id="TIGR00692"/>
    </source>
</evidence>
<dbReference type="NCBIfam" id="NF003808">
    <property type="entry name" value="PRK05396.1"/>
    <property type="match status" value="1"/>
</dbReference>
<reference evidence="9 10" key="1">
    <citation type="submission" date="2019-06" db="EMBL/GenBank/DDBJ databases">
        <title>Pac Bio to generate improved reference genome sequences for organisms with transposon mutant libraries (support for FEBA project).</title>
        <authorList>
            <person name="Blow M."/>
        </authorList>
    </citation>
    <scope>NUCLEOTIDE SEQUENCE [LARGE SCALE GENOMIC DNA]</scope>
    <source>
        <strain evidence="9 10">USDA 1844</strain>
    </source>
</reference>
<dbReference type="EMBL" id="VISO01000003">
    <property type="protein sequence ID" value="TVZ63308.1"/>
    <property type="molecule type" value="Genomic_DNA"/>
</dbReference>
<dbReference type="NCBIfam" id="TIGR00692">
    <property type="entry name" value="tdh"/>
    <property type="match status" value="1"/>
</dbReference>
<feature type="active site" description="Charge relay system" evidence="6">
    <location>
        <position position="57"/>
    </location>
</feature>
<comment type="subunit">
    <text evidence="6">Homotetramer.</text>
</comment>
<dbReference type="GO" id="GO:0005737">
    <property type="term" value="C:cytoplasm"/>
    <property type="evidence" value="ECO:0007669"/>
    <property type="project" value="UniProtKB-SubCell"/>
</dbReference>
<feature type="binding site" evidence="6">
    <location>
        <position position="212"/>
    </location>
    <ligand>
        <name>NAD(+)</name>
        <dbReference type="ChEBI" id="CHEBI:57540"/>
    </ligand>
</feature>
<dbReference type="SUPFAM" id="SSF50129">
    <property type="entry name" value="GroES-like"/>
    <property type="match status" value="1"/>
</dbReference>
<dbReference type="PROSITE" id="PS00059">
    <property type="entry name" value="ADH_ZINC"/>
    <property type="match status" value="1"/>
</dbReference>
<feature type="binding site" evidence="6">
    <location>
        <position position="55"/>
    </location>
    <ligand>
        <name>Zn(2+)</name>
        <dbReference type="ChEBI" id="CHEBI:29105"/>
        <label>1</label>
        <note>catalytic</note>
    </ligand>
</feature>
<evidence type="ECO:0000313" key="9">
    <source>
        <dbReference type="EMBL" id="TVZ63308.1"/>
    </source>
</evidence>
<feature type="binding site" evidence="6">
    <location>
        <position position="110"/>
    </location>
    <ligand>
        <name>Zn(2+)</name>
        <dbReference type="ChEBI" id="CHEBI:29105"/>
        <label>2</label>
    </ligand>
</feature>
<comment type="similarity">
    <text evidence="6">Belongs to the zinc-containing alcohol dehydrogenase family.</text>
</comment>
<evidence type="ECO:0000256" key="2">
    <source>
        <dbReference type="ARBA" id="ARBA00022723"/>
    </source>
</evidence>
<feature type="active site" description="Charge relay system" evidence="6">
    <location>
        <position position="60"/>
    </location>
</feature>
<feature type="binding site" evidence="6">
    <location>
        <position position="217"/>
    </location>
    <ligand>
        <name>NAD(+)</name>
        <dbReference type="ChEBI" id="CHEBI:57540"/>
    </ligand>
</feature>
<evidence type="ECO:0000256" key="5">
    <source>
        <dbReference type="ARBA" id="ARBA00023027"/>
    </source>
</evidence>
<name>A0A559SLS5_9HYPH</name>
<keyword evidence="2 6" id="KW-0479">Metal-binding</keyword>
<comment type="cofactor">
    <cofactor evidence="6">
        <name>Zn(2+)</name>
        <dbReference type="ChEBI" id="CHEBI:29105"/>
    </cofactor>
    <text evidence="6">Binds 2 Zn(2+) ions per subunit.</text>
</comment>
<dbReference type="Pfam" id="PF00107">
    <property type="entry name" value="ADH_zinc_N"/>
    <property type="match status" value="1"/>
</dbReference>
<keyword evidence="4 6" id="KW-0560">Oxidoreductase</keyword>
<dbReference type="HAMAP" id="MF_00627">
    <property type="entry name" value="Thr_dehydrog"/>
    <property type="match status" value="1"/>
</dbReference>
<evidence type="ECO:0000313" key="10">
    <source>
        <dbReference type="Proteomes" id="UP000319824"/>
    </source>
</evidence>
<dbReference type="InterPro" id="IPR013149">
    <property type="entry name" value="ADH-like_C"/>
</dbReference>
<keyword evidence="1 6" id="KW-0963">Cytoplasm</keyword>
<evidence type="ECO:0000256" key="6">
    <source>
        <dbReference type="HAMAP-Rule" id="MF_00627"/>
    </source>
</evidence>
<dbReference type="InterPro" id="IPR036291">
    <property type="entry name" value="NAD(P)-bd_dom_sf"/>
</dbReference>
<feature type="binding site" evidence="6">
    <location>
        <position position="113"/>
    </location>
    <ligand>
        <name>Zn(2+)</name>
        <dbReference type="ChEBI" id="CHEBI:29105"/>
        <label>2</label>
    </ligand>
</feature>